<evidence type="ECO:0000313" key="2">
    <source>
        <dbReference type="EMBL" id="RSK63067.1"/>
    </source>
</evidence>
<dbReference type="Proteomes" id="UP000276389">
    <property type="component" value="Unassembled WGS sequence"/>
</dbReference>
<reference evidence="2 3" key="1">
    <citation type="submission" date="2018-12" db="EMBL/GenBank/DDBJ databases">
        <title>The Genome Submission of two Enterobacter spp. strains.</title>
        <authorList>
            <person name="Wu W."/>
            <person name="Wei L."/>
            <person name="Feng Y."/>
            <person name="Zong Z."/>
        </authorList>
    </citation>
    <scope>NUCLEOTIDE SEQUENCE [LARGE SCALE GENOMIC DNA]</scope>
    <source>
        <strain evidence="2 3">WCHEHu045002</strain>
    </source>
</reference>
<dbReference type="EMBL" id="RWHU01000012">
    <property type="protein sequence ID" value="RSK63067.1"/>
    <property type="molecule type" value="Genomic_DNA"/>
</dbReference>
<proteinExistence type="predicted"/>
<comment type="caution">
    <text evidence="2">The sequence shown here is derived from an EMBL/GenBank/DDBJ whole genome shotgun (WGS) entry which is preliminary data.</text>
</comment>
<protein>
    <submittedName>
        <fullName evidence="2">Uncharacterized protein</fullName>
    </submittedName>
</protein>
<dbReference type="AlphaFoldDB" id="A0A428LGF8"/>
<organism evidence="2 3">
    <name type="scientific">Enterobacter huaxiensis</name>
    <dbReference type="NCBI Taxonomy" id="2494702"/>
    <lineage>
        <taxon>Bacteria</taxon>
        <taxon>Pseudomonadati</taxon>
        <taxon>Pseudomonadota</taxon>
        <taxon>Gammaproteobacteria</taxon>
        <taxon>Enterobacterales</taxon>
        <taxon>Enterobacteriaceae</taxon>
        <taxon>Enterobacter</taxon>
    </lineage>
</organism>
<sequence>MSLRAKKAEPWPPSAPRPFRPGRRARLRQTAADAPVSLRRTPSGFGLTLRSDGERQHPRLQCPFRTRRLNRDVNHISITLMAEMMLCCRQIFIPDVRILPSETVRLHQFAEGCL</sequence>
<gene>
    <name evidence="2" type="ORF">EJE24_22140</name>
</gene>
<evidence type="ECO:0000256" key="1">
    <source>
        <dbReference type="SAM" id="MobiDB-lite"/>
    </source>
</evidence>
<evidence type="ECO:0000313" key="3">
    <source>
        <dbReference type="Proteomes" id="UP000276389"/>
    </source>
</evidence>
<feature type="compositionally biased region" description="Pro residues" evidence="1">
    <location>
        <begin position="10"/>
        <end position="19"/>
    </location>
</feature>
<name>A0A428LGF8_9ENTR</name>
<accession>A0A428LGF8</accession>
<feature type="region of interest" description="Disordered" evidence="1">
    <location>
        <begin position="1"/>
        <end position="34"/>
    </location>
</feature>